<reference evidence="1 2" key="1">
    <citation type="journal article" date="2017" name="Mycologia">
        <title>Bifiguratus adelaidae, gen. et sp. nov., a new member of Mucoromycotina in endophytic and soil-dwelling habitats.</title>
        <authorList>
            <person name="Torres-Cruz T.J."/>
            <person name="Billingsley Tobias T.L."/>
            <person name="Almatruk M."/>
            <person name="Hesse C."/>
            <person name="Kuske C.R."/>
            <person name="Desiro A."/>
            <person name="Benucci G.M."/>
            <person name="Bonito G."/>
            <person name="Stajich J.E."/>
            <person name="Dunlap C."/>
            <person name="Arnold A.E."/>
            <person name="Porras-Alfaro A."/>
        </authorList>
    </citation>
    <scope>NUCLEOTIDE SEQUENCE [LARGE SCALE GENOMIC DNA]</scope>
    <source>
        <strain evidence="1 2">AZ0501</strain>
    </source>
</reference>
<accession>A0A261XWL2</accession>
<evidence type="ECO:0000313" key="2">
    <source>
        <dbReference type="Proteomes" id="UP000242875"/>
    </source>
</evidence>
<protein>
    <submittedName>
        <fullName evidence="1">Uncharacterized protein</fullName>
    </submittedName>
</protein>
<dbReference type="Proteomes" id="UP000242875">
    <property type="component" value="Unassembled WGS sequence"/>
</dbReference>
<name>A0A261XWL2_9FUNG</name>
<proteinExistence type="predicted"/>
<gene>
    <name evidence="1" type="ORF">BZG36_04672</name>
</gene>
<sequence>MITWSFGVKIDLFPEAAPWYDAKFTAAVLQDALLSFDICINDWDYRIRLLRFDLLLQNGAAVPNAVAPREYSWRDLAEYDVSIEGNDIVAATTRPSSFDITLQSGNQSVSKGRDYIQGLTIIARDTIIYAWALSIVLCRLAKATPAVTAHTMTPSHVSCASINESEPEFSVDSPTLTCIPHESEFLQRIDSISAQLAELQDFAAMASHAIIKPSPSHHSQTRPVRHRQLRLTNWRSRRRHSQKRKCVPPCMSARHLYRLKHPPTSFRSQEPNTWLSDTQLTHSRFPSFTSSNDEVHFTNTLDRMQQTIQLLIQSGVSTLC</sequence>
<comment type="caution">
    <text evidence="1">The sequence shown here is derived from an EMBL/GenBank/DDBJ whole genome shotgun (WGS) entry which is preliminary data.</text>
</comment>
<evidence type="ECO:0000313" key="1">
    <source>
        <dbReference type="EMBL" id="OZJ02740.1"/>
    </source>
</evidence>
<dbReference type="EMBL" id="MVBO01000128">
    <property type="protein sequence ID" value="OZJ02740.1"/>
    <property type="molecule type" value="Genomic_DNA"/>
</dbReference>
<organism evidence="1 2">
    <name type="scientific">Bifiguratus adelaidae</name>
    <dbReference type="NCBI Taxonomy" id="1938954"/>
    <lineage>
        <taxon>Eukaryota</taxon>
        <taxon>Fungi</taxon>
        <taxon>Fungi incertae sedis</taxon>
        <taxon>Mucoromycota</taxon>
        <taxon>Mucoromycotina</taxon>
        <taxon>Endogonomycetes</taxon>
        <taxon>Endogonales</taxon>
        <taxon>Endogonales incertae sedis</taxon>
        <taxon>Bifiguratus</taxon>
    </lineage>
</organism>
<keyword evidence="2" id="KW-1185">Reference proteome</keyword>
<dbReference type="AlphaFoldDB" id="A0A261XWL2"/>